<dbReference type="AlphaFoldDB" id="A0A2Z4Y3P7"/>
<name>A0A2Z4Y3P7_SUMC1</name>
<organism evidence="2 3">
    <name type="scientific">Sumerlaea chitinivorans</name>
    <dbReference type="NCBI Taxonomy" id="2250252"/>
    <lineage>
        <taxon>Bacteria</taxon>
        <taxon>Candidatus Sumerlaeota</taxon>
        <taxon>Candidatus Sumerlaeia</taxon>
        <taxon>Candidatus Sumerlaeales</taxon>
        <taxon>Candidatus Sumerlaeaceae</taxon>
        <taxon>Candidatus Sumerlaea</taxon>
    </lineage>
</organism>
<reference evidence="2 3" key="1">
    <citation type="submission" date="2018-05" db="EMBL/GenBank/DDBJ databases">
        <title>A metagenomic window into the 2 km-deep terrestrial subsurface aquifer revealed taxonomically and functionally diverse microbial community comprising novel uncultured bacterial lineages.</title>
        <authorList>
            <person name="Kadnikov V.V."/>
            <person name="Mardanov A.V."/>
            <person name="Beletsky A.V."/>
            <person name="Banks D."/>
            <person name="Pimenov N.V."/>
            <person name="Frank Y.A."/>
            <person name="Karnachuk O.V."/>
            <person name="Ravin N.V."/>
        </authorList>
    </citation>
    <scope>NUCLEOTIDE SEQUENCE [LARGE SCALE GENOMIC DNA]</scope>
    <source>
        <strain evidence="2">BY</strain>
    </source>
</reference>
<feature type="transmembrane region" description="Helical" evidence="1">
    <location>
        <begin position="365"/>
        <end position="385"/>
    </location>
</feature>
<feature type="transmembrane region" description="Helical" evidence="1">
    <location>
        <begin position="432"/>
        <end position="450"/>
    </location>
</feature>
<evidence type="ECO:0000313" key="3">
    <source>
        <dbReference type="Proteomes" id="UP000262583"/>
    </source>
</evidence>
<feature type="transmembrane region" description="Helical" evidence="1">
    <location>
        <begin position="400"/>
        <end position="420"/>
    </location>
</feature>
<keyword evidence="1" id="KW-0472">Membrane</keyword>
<keyword evidence="1" id="KW-1133">Transmembrane helix</keyword>
<keyword evidence="1 2" id="KW-0812">Transmembrane</keyword>
<feature type="transmembrane region" description="Helical" evidence="1">
    <location>
        <begin position="74"/>
        <end position="97"/>
    </location>
</feature>
<gene>
    <name evidence="2" type="ORF">BRCON_0983</name>
</gene>
<feature type="transmembrane region" description="Helical" evidence="1">
    <location>
        <begin position="308"/>
        <end position="327"/>
    </location>
</feature>
<feature type="transmembrane region" description="Helical" evidence="1">
    <location>
        <begin position="156"/>
        <end position="176"/>
    </location>
</feature>
<feature type="transmembrane region" description="Helical" evidence="1">
    <location>
        <begin position="333"/>
        <end position="353"/>
    </location>
</feature>
<accession>A0A2Z4Y3P7</accession>
<proteinExistence type="predicted"/>
<sequence length="524" mass="59134">MKVVLPSRMEKKFLLFGARGSQPSLPWWGCPHAIKPIRQMKEMSGPHPKEPTDLVVPLNHGTTLRAFRQMCIPWTVAFFLAAMLLVRTALLVARYHVNVPYLDQWWLLPVILRDREAGSLPWGYLWHQNAEHRLFFPKLIMVWLARYSGWNLRWELVANFVIAGLTTILMSCEFWSRQRELGQKLWPWFLPIASASIFTLAAYENWIWSWQLPYFLVVLCSVISTGCIARTYLSPLLLVAGATAAAIATFSFATGAAVWFASAITMLCLPMPSEQKRRLLLLWILCASACFSGYLIGYEFLRWNDPVAAVFSLGHFLGYICTYLGAALVPTHWVYPAAVLGLAYLVLGTAIILHIGRKRNVAQAYAPFLGWWAFSVGAAFLTAVGRSNVHDWTQAMTPRYITYSLVGWIGLFAMGVIGVLSSELRRGTSRASAIVLAIFVVDILGMSLYGERGLVGMSQQMRDGAMELQELKDLGKLRKIYAEPVQLRDEFGPQLKAHRLCLFKESPRDTTSSTVREPIRLPLR</sequence>
<dbReference type="KEGG" id="schv:BRCON_0983"/>
<dbReference type="Proteomes" id="UP000262583">
    <property type="component" value="Chromosome"/>
</dbReference>
<dbReference type="EMBL" id="CP030759">
    <property type="protein sequence ID" value="AXA35760.1"/>
    <property type="molecule type" value="Genomic_DNA"/>
</dbReference>
<feature type="transmembrane region" description="Helical" evidence="1">
    <location>
        <begin position="212"/>
        <end position="229"/>
    </location>
</feature>
<feature type="transmembrane region" description="Helical" evidence="1">
    <location>
        <begin position="280"/>
        <end position="301"/>
    </location>
</feature>
<protein>
    <submittedName>
        <fullName evidence="2">Putative TRANSMEMBRANE PROTEIN</fullName>
    </submittedName>
</protein>
<evidence type="ECO:0000313" key="2">
    <source>
        <dbReference type="EMBL" id="AXA35760.1"/>
    </source>
</evidence>
<feature type="transmembrane region" description="Helical" evidence="1">
    <location>
        <begin position="188"/>
        <end position="206"/>
    </location>
</feature>
<feature type="transmembrane region" description="Helical" evidence="1">
    <location>
        <begin position="236"/>
        <end position="260"/>
    </location>
</feature>
<evidence type="ECO:0000256" key="1">
    <source>
        <dbReference type="SAM" id="Phobius"/>
    </source>
</evidence>